<name>A0ABQ6YCR6_9GAMM</name>
<dbReference type="EMBL" id="AQPF01000002">
    <property type="protein sequence ID" value="KAF0808019.1"/>
    <property type="molecule type" value="Genomic_DNA"/>
</dbReference>
<keyword evidence="7" id="KW-0347">Helicase</keyword>
<accession>A0ABQ6YCR6</accession>
<evidence type="ECO:0000256" key="3">
    <source>
        <dbReference type="ARBA" id="ARBA00022722"/>
    </source>
</evidence>
<keyword evidence="14" id="KW-1185">Reference proteome</keyword>
<dbReference type="SUPFAM" id="SSF52540">
    <property type="entry name" value="P-loop containing nucleoside triphosphate hydrolases"/>
    <property type="match status" value="1"/>
</dbReference>
<dbReference type="CDD" id="cd17930">
    <property type="entry name" value="DEXHc_cas3"/>
    <property type="match status" value="1"/>
</dbReference>
<dbReference type="InterPro" id="IPR006474">
    <property type="entry name" value="Helicase_Cas3_CRISPR-ass_core"/>
</dbReference>
<feature type="domain" description="Helicase ATP-binding" evidence="10">
    <location>
        <begin position="249"/>
        <end position="442"/>
    </location>
</feature>
<evidence type="ECO:0000256" key="7">
    <source>
        <dbReference type="ARBA" id="ARBA00022806"/>
    </source>
</evidence>
<dbReference type="SMART" id="SM00490">
    <property type="entry name" value="HELICc"/>
    <property type="match status" value="1"/>
</dbReference>
<dbReference type="InterPro" id="IPR027417">
    <property type="entry name" value="P-loop_NTPase"/>
</dbReference>
<dbReference type="InterPro" id="IPR001650">
    <property type="entry name" value="Helicase_C-like"/>
</dbReference>
<dbReference type="CDD" id="cd09641">
    <property type="entry name" value="Cas3''_I"/>
    <property type="match status" value="1"/>
</dbReference>
<dbReference type="InterPro" id="IPR054712">
    <property type="entry name" value="Cas3-like_dom"/>
</dbReference>
<evidence type="ECO:0000256" key="4">
    <source>
        <dbReference type="ARBA" id="ARBA00022723"/>
    </source>
</evidence>
<comment type="similarity">
    <text evidence="2">In the central section; belongs to the CRISPR-associated helicase Cas3 family.</text>
</comment>
<gene>
    <name evidence="13" type="ORF">A6D6_00409</name>
</gene>
<comment type="similarity">
    <text evidence="1">In the N-terminal section; belongs to the CRISPR-associated nuclease Cas3-HD family.</text>
</comment>
<feature type="domain" description="Helicase C-terminal" evidence="11">
    <location>
        <begin position="480"/>
        <end position="663"/>
    </location>
</feature>
<dbReference type="NCBIfam" id="TIGR01587">
    <property type="entry name" value="cas3_core"/>
    <property type="match status" value="1"/>
</dbReference>
<dbReference type="InterPro" id="IPR006483">
    <property type="entry name" value="CRISPR-assoc_Cas3_HD"/>
</dbReference>
<dbReference type="InterPro" id="IPR014001">
    <property type="entry name" value="Helicase_ATP-bd"/>
</dbReference>
<dbReference type="SMART" id="SM00487">
    <property type="entry name" value="DEXDc"/>
    <property type="match status" value="1"/>
</dbReference>
<evidence type="ECO:0000256" key="8">
    <source>
        <dbReference type="ARBA" id="ARBA00022840"/>
    </source>
</evidence>
<evidence type="ECO:0000313" key="13">
    <source>
        <dbReference type="EMBL" id="KAF0808019.1"/>
    </source>
</evidence>
<dbReference type="PANTHER" id="PTHR47963">
    <property type="entry name" value="DEAD-BOX ATP-DEPENDENT RNA HELICASE 47, MITOCHONDRIAL"/>
    <property type="match status" value="1"/>
</dbReference>
<evidence type="ECO:0000256" key="2">
    <source>
        <dbReference type="ARBA" id="ARBA00009046"/>
    </source>
</evidence>
<evidence type="ECO:0000256" key="6">
    <source>
        <dbReference type="ARBA" id="ARBA00022801"/>
    </source>
</evidence>
<dbReference type="Gene3D" id="3.40.50.300">
    <property type="entry name" value="P-loop containing nucleotide triphosphate hydrolases"/>
    <property type="match status" value="2"/>
</dbReference>
<proteinExistence type="inferred from homology"/>
<dbReference type="InterPro" id="IPR011545">
    <property type="entry name" value="DEAD/DEAH_box_helicase_dom"/>
</dbReference>
<evidence type="ECO:0000313" key="14">
    <source>
        <dbReference type="Proteomes" id="UP000771797"/>
    </source>
</evidence>
<keyword evidence="8" id="KW-0067">ATP-binding</keyword>
<evidence type="ECO:0000256" key="5">
    <source>
        <dbReference type="ARBA" id="ARBA00022741"/>
    </source>
</evidence>
<keyword evidence="9" id="KW-0051">Antiviral defense</keyword>
<evidence type="ECO:0000259" key="11">
    <source>
        <dbReference type="PROSITE" id="PS51194"/>
    </source>
</evidence>
<evidence type="ECO:0008006" key="15">
    <source>
        <dbReference type="Google" id="ProtNLM"/>
    </source>
</evidence>
<dbReference type="Pfam" id="PF00270">
    <property type="entry name" value="DEAD"/>
    <property type="match status" value="1"/>
</dbReference>
<keyword evidence="5" id="KW-0547">Nucleotide-binding</keyword>
<organism evidence="13 14">
    <name type="scientific">Alcanivorax xiamenensis</name>
    <dbReference type="NCBI Taxonomy" id="1177156"/>
    <lineage>
        <taxon>Bacteria</taxon>
        <taxon>Pseudomonadati</taxon>
        <taxon>Pseudomonadota</taxon>
        <taxon>Gammaproteobacteria</taxon>
        <taxon>Oceanospirillales</taxon>
        <taxon>Alcanivoracaceae</taxon>
        <taxon>Alcanivorax</taxon>
    </lineage>
</organism>
<dbReference type="Proteomes" id="UP000771797">
    <property type="component" value="Unassembled WGS sequence"/>
</dbReference>
<protein>
    <recommendedName>
        <fullName evidence="15">CRISPR-associated endonuclease/helicase Cas3</fullName>
    </recommendedName>
</protein>
<dbReference type="Gene3D" id="1.10.3210.30">
    <property type="match status" value="1"/>
</dbReference>
<keyword evidence="6" id="KW-0378">Hydrolase</keyword>
<dbReference type="InterPro" id="IPR038257">
    <property type="entry name" value="CRISPR-assoc_Cas3_HD_sf"/>
</dbReference>
<dbReference type="Pfam" id="PF18019">
    <property type="entry name" value="Cas3_HD"/>
    <property type="match status" value="1"/>
</dbReference>
<dbReference type="Pfam" id="PF22590">
    <property type="entry name" value="Cas3-like_C_2"/>
    <property type="match status" value="1"/>
</dbReference>
<evidence type="ECO:0000259" key="10">
    <source>
        <dbReference type="PROSITE" id="PS51192"/>
    </source>
</evidence>
<sequence length="858" mass="96759">MLRSKKVTARAPSQWIPYQDCPAKSFDNNGKTELGRTVENHCRIVGEVAKELIRRSPMAELFPVGAAFTAATHDIGKVSPTFYNKIMNACSGELLTNVNFELERTWNGHAGVSQLTAKQLTAPEYIPEILGQHHGFSPAVAGLRANDGNFGGEAWQKEREKLVAALQEALGETWPKVESPAQARLLAGLTSVSDWIGSGYHFEDPREPWENKITEAVDDAGFVPVSYRQGMSFDEVFGFSPRQAQSILIEQVSGHGVYVLEAPMGLGKTEASLYAAYRMLERGQASGIYFALPTQLTSNKIYERFQAFLEQVLAEDCGHRSLLLHANAWLFEKDMGEEGRPGGAWFNQSKRGLLAPFAVGTIDQALMAAMNVKHGFVRAFGLTGKVVILDEVHTYDAYTSTLLDALIELLRQLGCTVIILSATLNQERRQDLLKRECRSMDYPLITASRNKDTQGVKEVRVPAGKNKQYQITLQSDELLAVEQALRRAEQGQQVLWIENTVKEAQQRYLDIAGRATELGIACGLLHSRFTVADRQRIEEKWVNLYGKAGWRQRQQQGRILVGTQVLEQSLDIDADFMVSRFAPTDMLLQRFGRLWRHQETPRCDQATREAWLLAPGLEEAIESPMQHFGASAYVYSPYVLCRSLEVWQNTACVYLPEDIRDLIEQTYASRDEQESMNRWLHELDHGNRRTKGRIALQQLARIGLAEGGNTLPESKAQTRYSETDSYEVLILRAISQDAEKALLTLLDGSQIELPLQRHKLQKREWRQRTAALMRQIVHVPPGDKPKAVSVDTLKRFALHQCFYLGNPDWQGKDESILHVALVDESDSLRGIENTKVHDKYSLEYRDDLGYRVIKNQEA</sequence>
<dbReference type="PANTHER" id="PTHR47963:SF9">
    <property type="entry name" value="CRISPR-ASSOCIATED ENDONUCLEASE_HELICASE CAS3"/>
    <property type="match status" value="1"/>
</dbReference>
<evidence type="ECO:0000259" key="12">
    <source>
        <dbReference type="PROSITE" id="PS51643"/>
    </source>
</evidence>
<dbReference type="PROSITE" id="PS51194">
    <property type="entry name" value="HELICASE_CTER"/>
    <property type="match status" value="1"/>
</dbReference>
<keyword evidence="3" id="KW-0540">Nuclease</keyword>
<reference evidence="13 14" key="1">
    <citation type="submission" date="2012-09" db="EMBL/GenBank/DDBJ databases">
        <title>Genome Sequence of alkane-degrading Bacterium Alcanivorax sp. 6-D-6.</title>
        <authorList>
            <person name="Lai Q."/>
            <person name="Shao Z."/>
        </authorList>
    </citation>
    <scope>NUCLEOTIDE SEQUENCE [LARGE SCALE GENOMIC DNA]</scope>
    <source>
        <strain evidence="13 14">6-D-6</strain>
    </source>
</reference>
<dbReference type="InterPro" id="IPR050547">
    <property type="entry name" value="DEAD_box_RNA_helicases"/>
</dbReference>
<comment type="caution">
    <text evidence="13">The sequence shown here is derived from an EMBL/GenBank/DDBJ whole genome shotgun (WGS) entry which is preliminary data.</text>
</comment>
<evidence type="ECO:0000256" key="9">
    <source>
        <dbReference type="ARBA" id="ARBA00023118"/>
    </source>
</evidence>
<dbReference type="PROSITE" id="PS51192">
    <property type="entry name" value="HELICASE_ATP_BIND_1"/>
    <property type="match status" value="1"/>
</dbReference>
<evidence type="ECO:0000256" key="1">
    <source>
        <dbReference type="ARBA" id="ARBA00006847"/>
    </source>
</evidence>
<dbReference type="PROSITE" id="PS51643">
    <property type="entry name" value="HD_CAS3"/>
    <property type="match status" value="1"/>
</dbReference>
<feature type="domain" description="HD Cas3-type" evidence="12">
    <location>
        <begin position="31"/>
        <end position="196"/>
    </location>
</feature>
<keyword evidence="4" id="KW-0479">Metal-binding</keyword>